<keyword evidence="5 7" id="KW-0238">DNA-binding</keyword>
<dbReference type="CDD" id="cd06171">
    <property type="entry name" value="Sigma70_r4"/>
    <property type="match status" value="1"/>
</dbReference>
<name>A0A9D1DI42_9FIRM</name>
<evidence type="ECO:0000256" key="2">
    <source>
        <dbReference type="ARBA" id="ARBA00022969"/>
    </source>
</evidence>
<keyword evidence="4 7" id="KW-0731">Sigma factor</keyword>
<evidence type="ECO:0000256" key="4">
    <source>
        <dbReference type="ARBA" id="ARBA00023082"/>
    </source>
</evidence>
<dbReference type="GO" id="GO:0030435">
    <property type="term" value="P:sporulation resulting in formation of a cellular spore"/>
    <property type="evidence" value="ECO:0007669"/>
    <property type="project" value="UniProtKB-KW"/>
</dbReference>
<dbReference type="InterPro" id="IPR014284">
    <property type="entry name" value="RNA_pol_sigma-70_dom"/>
</dbReference>
<dbReference type="NCBIfam" id="TIGR02937">
    <property type="entry name" value="sigma70-ECF"/>
    <property type="match status" value="1"/>
</dbReference>
<evidence type="ECO:0000256" key="6">
    <source>
        <dbReference type="ARBA" id="ARBA00023163"/>
    </source>
</evidence>
<evidence type="ECO:0000313" key="10">
    <source>
        <dbReference type="Proteomes" id="UP000824239"/>
    </source>
</evidence>
<dbReference type="EMBL" id="DVHE01000056">
    <property type="protein sequence ID" value="HIR51013.1"/>
    <property type="molecule type" value="Genomic_DNA"/>
</dbReference>
<dbReference type="PRINTS" id="PR00046">
    <property type="entry name" value="SIGMA70FCT"/>
</dbReference>
<comment type="caution">
    <text evidence="9">The sequence shown here is derived from an EMBL/GenBank/DDBJ whole genome shotgun (WGS) entry which is preliminary data.</text>
</comment>
<comment type="similarity">
    <text evidence="1 7">Belongs to the sigma-70 factor family.</text>
</comment>
<dbReference type="PROSITE" id="PS00715">
    <property type="entry name" value="SIGMA70_1"/>
    <property type="match status" value="1"/>
</dbReference>
<organism evidence="9 10">
    <name type="scientific">Candidatus Avoscillospira avicola</name>
    <dbReference type="NCBI Taxonomy" id="2840706"/>
    <lineage>
        <taxon>Bacteria</taxon>
        <taxon>Bacillati</taxon>
        <taxon>Bacillota</taxon>
        <taxon>Clostridia</taxon>
        <taxon>Eubacteriales</taxon>
        <taxon>Oscillospiraceae</taxon>
        <taxon>Oscillospiraceae incertae sedis</taxon>
        <taxon>Candidatus Avoscillospira</taxon>
    </lineage>
</organism>
<dbReference type="InterPro" id="IPR050813">
    <property type="entry name" value="Sigma-70_Factor"/>
</dbReference>
<dbReference type="PROSITE" id="PS50943">
    <property type="entry name" value="HTH_CROC1"/>
    <property type="match status" value="1"/>
</dbReference>
<dbReference type="InterPro" id="IPR007630">
    <property type="entry name" value="RNA_pol_sigma70_r4"/>
</dbReference>
<dbReference type="NCBIfam" id="NF004471">
    <property type="entry name" value="PRK05803.1"/>
    <property type="match status" value="1"/>
</dbReference>
<keyword evidence="3 7" id="KW-0805">Transcription regulation</keyword>
<dbReference type="GO" id="GO:0016987">
    <property type="term" value="F:sigma factor activity"/>
    <property type="evidence" value="ECO:0007669"/>
    <property type="project" value="UniProtKB-KW"/>
</dbReference>
<dbReference type="InterPro" id="IPR000943">
    <property type="entry name" value="RNA_pol_sigma70"/>
</dbReference>
<accession>A0A9D1DI42</accession>
<proteinExistence type="inferred from homology"/>
<dbReference type="InterPro" id="IPR036388">
    <property type="entry name" value="WH-like_DNA-bd_sf"/>
</dbReference>
<reference evidence="9" key="2">
    <citation type="journal article" date="2021" name="PeerJ">
        <title>Extensive microbial diversity within the chicken gut microbiome revealed by metagenomics and culture.</title>
        <authorList>
            <person name="Gilroy R."/>
            <person name="Ravi A."/>
            <person name="Getino M."/>
            <person name="Pursley I."/>
            <person name="Horton D.L."/>
            <person name="Alikhan N.F."/>
            <person name="Baker D."/>
            <person name="Gharbi K."/>
            <person name="Hall N."/>
            <person name="Watson M."/>
            <person name="Adriaenssens E.M."/>
            <person name="Foster-Nyarko E."/>
            <person name="Jarju S."/>
            <person name="Secka A."/>
            <person name="Antonio M."/>
            <person name="Oren A."/>
            <person name="Chaudhuri R.R."/>
            <person name="La Ragione R."/>
            <person name="Hildebrand F."/>
            <person name="Pallen M.J."/>
        </authorList>
    </citation>
    <scope>NUCLEOTIDE SEQUENCE</scope>
    <source>
        <strain evidence="9">ChiBcec15-4380</strain>
    </source>
</reference>
<keyword evidence="2" id="KW-0749">Sporulation</keyword>
<dbReference type="PANTHER" id="PTHR30376">
    <property type="entry name" value="SIGMA FACTOR RPOH HEAT SHOCK RELATED"/>
    <property type="match status" value="1"/>
</dbReference>
<dbReference type="SUPFAM" id="SSF88946">
    <property type="entry name" value="Sigma2 domain of RNA polymerase sigma factors"/>
    <property type="match status" value="1"/>
</dbReference>
<evidence type="ECO:0000256" key="5">
    <source>
        <dbReference type="ARBA" id="ARBA00023125"/>
    </source>
</evidence>
<dbReference type="Proteomes" id="UP000824239">
    <property type="component" value="Unassembled WGS sequence"/>
</dbReference>
<dbReference type="InterPro" id="IPR007627">
    <property type="entry name" value="RNA_pol_sigma70_r2"/>
</dbReference>
<protein>
    <recommendedName>
        <fullName evidence="7">RNA polymerase sigma factor</fullName>
    </recommendedName>
</protein>
<evidence type="ECO:0000256" key="1">
    <source>
        <dbReference type="ARBA" id="ARBA00007788"/>
    </source>
</evidence>
<dbReference type="SUPFAM" id="SSF88659">
    <property type="entry name" value="Sigma3 and sigma4 domains of RNA polymerase sigma factors"/>
    <property type="match status" value="1"/>
</dbReference>
<dbReference type="PANTHER" id="PTHR30376:SF3">
    <property type="entry name" value="RNA POLYMERASE SIGMA FACTOR RPOH"/>
    <property type="match status" value="1"/>
</dbReference>
<keyword evidence="6 7" id="KW-0804">Transcription</keyword>
<dbReference type="Gene3D" id="1.10.10.10">
    <property type="entry name" value="Winged helix-like DNA-binding domain superfamily/Winged helix DNA-binding domain"/>
    <property type="match status" value="1"/>
</dbReference>
<dbReference type="Pfam" id="PF04545">
    <property type="entry name" value="Sigma70_r4"/>
    <property type="match status" value="1"/>
</dbReference>
<dbReference type="PIRSF" id="PIRSF000770">
    <property type="entry name" value="RNA_pol_sigma-SigE/K"/>
    <property type="match status" value="1"/>
</dbReference>
<evidence type="ECO:0000256" key="7">
    <source>
        <dbReference type="RuleBase" id="RU362124"/>
    </source>
</evidence>
<comment type="function">
    <text evidence="7">Sigma factors are initiation factors that promote the attachment of RNA polymerase to specific initiation sites and are then released.</text>
</comment>
<dbReference type="GO" id="GO:0003677">
    <property type="term" value="F:DNA binding"/>
    <property type="evidence" value="ECO:0007669"/>
    <property type="project" value="UniProtKB-KW"/>
</dbReference>
<dbReference type="InterPro" id="IPR013324">
    <property type="entry name" value="RNA_pol_sigma_r3/r4-like"/>
</dbReference>
<feature type="domain" description="HTH cro/C1-type" evidence="8">
    <location>
        <begin position="194"/>
        <end position="215"/>
    </location>
</feature>
<dbReference type="AlphaFoldDB" id="A0A9D1DI42"/>
<dbReference type="PROSITE" id="PS00716">
    <property type="entry name" value="SIGMA70_2"/>
    <property type="match status" value="1"/>
</dbReference>
<dbReference type="Gene3D" id="1.20.120.1810">
    <property type="match status" value="1"/>
</dbReference>
<sequence length="230" mass="25909">MFPATIWLIFSTMIYTLRLDSGSSFPKPLTAEEERHYVALAAQGDLDARNILIERNLRLVAHIMKKYYAHTSDQEDLISIGTIGLIKGISSFDPSKGARLATYAARCVENEILMYFRSQKKTAMDVSLSEYIETGKDGNALSLMEVVRSDEDLFEDLSTQEMHAKLHQAMEEHLTQRERNILALRYGLGGSQPLTQREIAAKCGISRSYVSRIEKKALKKLEEVLGESST</sequence>
<evidence type="ECO:0000313" key="9">
    <source>
        <dbReference type="EMBL" id="HIR51013.1"/>
    </source>
</evidence>
<reference evidence="9" key="1">
    <citation type="submission" date="2020-10" db="EMBL/GenBank/DDBJ databases">
        <authorList>
            <person name="Gilroy R."/>
        </authorList>
    </citation>
    <scope>NUCLEOTIDE SEQUENCE</scope>
    <source>
        <strain evidence="9">ChiBcec15-4380</strain>
    </source>
</reference>
<dbReference type="Pfam" id="PF04542">
    <property type="entry name" value="Sigma70_r2"/>
    <property type="match status" value="1"/>
</dbReference>
<dbReference type="InterPro" id="IPR013325">
    <property type="entry name" value="RNA_pol_sigma_r2"/>
</dbReference>
<gene>
    <name evidence="9" type="primary">sigK</name>
    <name evidence="9" type="ORF">IAA53_06985</name>
</gene>
<evidence type="ECO:0000259" key="8">
    <source>
        <dbReference type="PROSITE" id="PS50943"/>
    </source>
</evidence>
<dbReference type="GO" id="GO:0006352">
    <property type="term" value="P:DNA-templated transcription initiation"/>
    <property type="evidence" value="ECO:0007669"/>
    <property type="project" value="InterPro"/>
</dbReference>
<dbReference type="InterPro" id="IPR001387">
    <property type="entry name" value="Cro/C1-type_HTH"/>
</dbReference>
<evidence type="ECO:0000256" key="3">
    <source>
        <dbReference type="ARBA" id="ARBA00023015"/>
    </source>
</evidence>